<organism evidence="3 4">
    <name type="scientific">Dermatophagoides pteronyssinus</name>
    <name type="common">European house dust mite</name>
    <dbReference type="NCBI Taxonomy" id="6956"/>
    <lineage>
        <taxon>Eukaryota</taxon>
        <taxon>Metazoa</taxon>
        <taxon>Ecdysozoa</taxon>
        <taxon>Arthropoda</taxon>
        <taxon>Chelicerata</taxon>
        <taxon>Arachnida</taxon>
        <taxon>Acari</taxon>
        <taxon>Acariformes</taxon>
        <taxon>Sarcoptiformes</taxon>
        <taxon>Astigmata</taxon>
        <taxon>Psoroptidia</taxon>
        <taxon>Analgoidea</taxon>
        <taxon>Pyroglyphidae</taxon>
        <taxon>Dermatophagoidinae</taxon>
        <taxon>Dermatophagoides</taxon>
    </lineage>
</organism>
<dbReference type="EMBL" id="NJHN03000007">
    <property type="protein sequence ID" value="KAH9426916.1"/>
    <property type="molecule type" value="Genomic_DNA"/>
</dbReference>
<keyword evidence="4" id="KW-1185">Reference proteome</keyword>
<feature type="region of interest" description="Disordered" evidence="1">
    <location>
        <begin position="1"/>
        <end position="22"/>
    </location>
</feature>
<evidence type="ECO:0000256" key="2">
    <source>
        <dbReference type="SAM" id="Phobius"/>
    </source>
</evidence>
<evidence type="ECO:0000256" key="1">
    <source>
        <dbReference type="SAM" id="MobiDB-lite"/>
    </source>
</evidence>
<name>A0ABQ8JWC8_DERPT</name>
<reference evidence="3 4" key="2">
    <citation type="journal article" date="2022" name="Mol. Biol. Evol.">
        <title>Comparative Genomics Reveals Insights into the Divergent Evolution of Astigmatic Mites and Household Pest Adaptations.</title>
        <authorList>
            <person name="Xiong Q."/>
            <person name="Wan A.T."/>
            <person name="Liu X."/>
            <person name="Fung C.S."/>
            <person name="Xiao X."/>
            <person name="Malainual N."/>
            <person name="Hou J."/>
            <person name="Wang L."/>
            <person name="Wang M."/>
            <person name="Yang K.Y."/>
            <person name="Cui Y."/>
            <person name="Leung E.L."/>
            <person name="Nong W."/>
            <person name="Shin S.K."/>
            <person name="Au S.W."/>
            <person name="Jeong K.Y."/>
            <person name="Chew F.T."/>
            <person name="Hui J.H."/>
            <person name="Leung T.F."/>
            <person name="Tungtrongchitr A."/>
            <person name="Zhong N."/>
            <person name="Liu Z."/>
            <person name="Tsui S.K."/>
        </authorList>
    </citation>
    <scope>NUCLEOTIDE SEQUENCE [LARGE SCALE GENOMIC DNA]</scope>
    <source>
        <strain evidence="3">Derp</strain>
    </source>
</reference>
<reference evidence="3 4" key="1">
    <citation type="journal article" date="2018" name="J. Allergy Clin. Immunol.">
        <title>High-quality assembly of Dermatophagoides pteronyssinus genome and transcriptome reveals a wide range of novel allergens.</title>
        <authorList>
            <person name="Liu X.Y."/>
            <person name="Yang K.Y."/>
            <person name="Wang M.Q."/>
            <person name="Kwok J.S."/>
            <person name="Zeng X."/>
            <person name="Yang Z."/>
            <person name="Xiao X.J."/>
            <person name="Lau C.P."/>
            <person name="Li Y."/>
            <person name="Huang Z.M."/>
            <person name="Ba J.G."/>
            <person name="Yim A.K."/>
            <person name="Ouyang C.Y."/>
            <person name="Ngai S.M."/>
            <person name="Chan T.F."/>
            <person name="Leung E.L."/>
            <person name="Liu L."/>
            <person name="Liu Z.G."/>
            <person name="Tsui S.K."/>
        </authorList>
    </citation>
    <scope>NUCLEOTIDE SEQUENCE [LARGE SCALE GENOMIC DNA]</scope>
    <source>
        <strain evidence="3">Derp</strain>
    </source>
</reference>
<comment type="caution">
    <text evidence="3">The sequence shown here is derived from an EMBL/GenBank/DDBJ whole genome shotgun (WGS) entry which is preliminary data.</text>
</comment>
<keyword evidence="2" id="KW-0472">Membrane</keyword>
<keyword evidence="2" id="KW-1133">Transmembrane helix</keyword>
<dbReference type="Proteomes" id="UP000887458">
    <property type="component" value="Unassembled WGS sequence"/>
</dbReference>
<keyword evidence="2" id="KW-0812">Transmembrane</keyword>
<gene>
    <name evidence="3" type="ORF">DERP_011585</name>
</gene>
<protein>
    <recommendedName>
        <fullName evidence="5">Transmembrane protein</fullName>
    </recommendedName>
</protein>
<evidence type="ECO:0008006" key="5">
    <source>
        <dbReference type="Google" id="ProtNLM"/>
    </source>
</evidence>
<evidence type="ECO:0000313" key="4">
    <source>
        <dbReference type="Proteomes" id="UP000887458"/>
    </source>
</evidence>
<proteinExistence type="predicted"/>
<sequence length="85" mass="9965">MDQSRKGQNKPNEPKAKEHIKKTDVTWQASEKINKRIDLDLFFPLIFKTSKVYFLIANIQLSLLLLLLSLFNYNLNPDNDDNDEN</sequence>
<evidence type="ECO:0000313" key="3">
    <source>
        <dbReference type="EMBL" id="KAH9426916.1"/>
    </source>
</evidence>
<accession>A0ABQ8JWC8</accession>
<feature type="compositionally biased region" description="Basic and acidic residues" evidence="1">
    <location>
        <begin position="12"/>
        <end position="22"/>
    </location>
</feature>
<feature type="transmembrane region" description="Helical" evidence="2">
    <location>
        <begin position="52"/>
        <end position="73"/>
    </location>
</feature>